<name>A0ABW4JQB1_9BACL</name>
<dbReference type="Pfam" id="PF02568">
    <property type="entry name" value="ThiI"/>
    <property type="match status" value="1"/>
</dbReference>
<organism evidence="11 12">
    <name type="scientific">Alicyclobacillus fodiniaquatilis</name>
    <dbReference type="NCBI Taxonomy" id="1661150"/>
    <lineage>
        <taxon>Bacteria</taxon>
        <taxon>Bacillati</taxon>
        <taxon>Bacillota</taxon>
        <taxon>Bacilli</taxon>
        <taxon>Bacillales</taxon>
        <taxon>Alicyclobacillaceae</taxon>
        <taxon>Alicyclobacillus</taxon>
    </lineage>
</organism>
<evidence type="ECO:0000256" key="6">
    <source>
        <dbReference type="ARBA" id="ARBA00022840"/>
    </source>
</evidence>
<dbReference type="EC" id="2.8.1.4" evidence="9"/>
<dbReference type="Gene3D" id="3.30.2130.30">
    <property type="match status" value="1"/>
</dbReference>
<dbReference type="InterPro" id="IPR050102">
    <property type="entry name" value="tRNA_sulfurtransferase_ThiI"/>
</dbReference>
<keyword evidence="5 9" id="KW-0547">Nucleotide-binding</keyword>
<dbReference type="InterPro" id="IPR049961">
    <property type="entry name" value="ThiI_N"/>
</dbReference>
<dbReference type="InterPro" id="IPR014729">
    <property type="entry name" value="Rossmann-like_a/b/a_fold"/>
</dbReference>
<evidence type="ECO:0000256" key="2">
    <source>
        <dbReference type="ARBA" id="ARBA00022490"/>
    </source>
</evidence>
<evidence type="ECO:0000256" key="9">
    <source>
        <dbReference type="HAMAP-Rule" id="MF_00021"/>
    </source>
</evidence>
<evidence type="ECO:0000259" key="10">
    <source>
        <dbReference type="PROSITE" id="PS51165"/>
    </source>
</evidence>
<dbReference type="PANTHER" id="PTHR43209:SF1">
    <property type="entry name" value="TRNA SULFURTRANSFERASE"/>
    <property type="match status" value="1"/>
</dbReference>
<dbReference type="Proteomes" id="UP001597079">
    <property type="component" value="Unassembled WGS sequence"/>
</dbReference>
<evidence type="ECO:0000256" key="1">
    <source>
        <dbReference type="ARBA" id="ARBA00004496"/>
    </source>
</evidence>
<keyword evidence="4 9" id="KW-0808">Transferase</keyword>
<dbReference type="CDD" id="cd11716">
    <property type="entry name" value="THUMP_ThiI"/>
    <property type="match status" value="1"/>
</dbReference>
<keyword evidence="3 9" id="KW-0820">tRNA-binding</keyword>
<protein>
    <recommendedName>
        <fullName evidence="9">Probable tRNA sulfurtransferase</fullName>
        <ecNumber evidence="9">2.8.1.4</ecNumber>
    </recommendedName>
    <alternativeName>
        <fullName evidence="9">Sulfur carrier protein ThiS sulfurtransferase</fullName>
    </alternativeName>
    <alternativeName>
        <fullName evidence="9">Thiamine biosynthesis protein ThiI</fullName>
    </alternativeName>
    <alternativeName>
        <fullName evidence="9">tRNA 4-thiouridine synthase</fullName>
    </alternativeName>
</protein>
<dbReference type="EMBL" id="JBHUCX010000092">
    <property type="protein sequence ID" value="MFD1677335.1"/>
    <property type="molecule type" value="Genomic_DNA"/>
</dbReference>
<gene>
    <name evidence="9 11" type="primary">thiI</name>
    <name evidence="11" type="ORF">ACFSB2_21920</name>
</gene>
<evidence type="ECO:0000313" key="11">
    <source>
        <dbReference type="EMBL" id="MFD1677335.1"/>
    </source>
</evidence>
<dbReference type="PROSITE" id="PS51165">
    <property type="entry name" value="THUMP"/>
    <property type="match status" value="1"/>
</dbReference>
<dbReference type="HAMAP" id="MF_00021">
    <property type="entry name" value="ThiI"/>
    <property type="match status" value="1"/>
</dbReference>
<dbReference type="GO" id="GO:0140741">
    <property type="term" value="F:tRNA-uracil-4 sulfurtransferase activity"/>
    <property type="evidence" value="ECO:0007669"/>
    <property type="project" value="UniProtKB-EC"/>
</dbReference>
<keyword evidence="12" id="KW-1185">Reference proteome</keyword>
<feature type="binding site" evidence="9">
    <location>
        <position position="295"/>
    </location>
    <ligand>
        <name>ATP</name>
        <dbReference type="ChEBI" id="CHEBI:30616"/>
    </ligand>
</feature>
<dbReference type="InterPro" id="IPR054173">
    <property type="entry name" value="ThiI_fer"/>
</dbReference>
<comment type="caution">
    <text evidence="11">The sequence shown here is derived from an EMBL/GenBank/DDBJ whole genome shotgun (WGS) entry which is preliminary data.</text>
</comment>
<dbReference type="InterPro" id="IPR020536">
    <property type="entry name" value="ThiI_AANH"/>
</dbReference>
<keyword evidence="2 9" id="KW-0963">Cytoplasm</keyword>
<evidence type="ECO:0000256" key="8">
    <source>
        <dbReference type="ARBA" id="ARBA00022977"/>
    </source>
</evidence>
<feature type="binding site" evidence="9">
    <location>
        <position position="264"/>
    </location>
    <ligand>
        <name>ATP</name>
        <dbReference type="ChEBI" id="CHEBI:30616"/>
    </ligand>
</feature>
<comment type="function">
    <text evidence="9">Catalyzes the ATP-dependent transfer of a sulfur to tRNA to produce 4-thiouridine in position 8 of tRNAs, which functions as a near-UV photosensor. Also catalyzes the transfer of sulfur to the sulfur carrier protein ThiS, forming ThiS-thiocarboxylate. This is a step in the synthesis of thiazole, in the thiamine biosynthesis pathway. The sulfur is donated as persulfide by IscS.</text>
</comment>
<feature type="binding site" evidence="9">
    <location>
        <position position="286"/>
    </location>
    <ligand>
        <name>ATP</name>
        <dbReference type="ChEBI" id="CHEBI:30616"/>
    </ligand>
</feature>
<sequence length="390" mass="42753">MYEHILVRYGEINTKGNNRSQLERLLLSNIQNALGQWPQIKVRRISSRTLVSLHGAPVEAVLGKLEKVFGIRSLSPVMAAPLDVAAITEVAAQVLEEARHLGSTFKVKVRRGNKQFPLDSMELARHVGGALAERFTELQVDVHEPNVTVHIDVRDDGAYVYADVVEGAGGFPVGMSGRVGALLSGGIDSPVAVWQAMRRGLVVDLVHFHSFPFTSERAQRKVEDLAKTLAGWSGSLNLNLVSLTQTQAAIRKSCPEGLRTILLRRMMFHISTALGKQYGWLAFVTGDSLGQVASQTLSGLHVVDEVTDLTIIRPLVAEDKLDIIRRAQAIGTYETSILPYDDCCSLFAPKRPKTQPKRDEVRLAEAELDVEGLIAAALQAVEVKKIDRDA</sequence>
<comment type="catalytic activity">
    <reaction evidence="9">
        <text>[ThiS sulfur-carrier protein]-C-terminal Gly-Gly-AMP + S-sulfanyl-L-cysteinyl-[cysteine desulfurase] + AH2 = [ThiS sulfur-carrier protein]-C-terminal-Gly-aminoethanethioate + L-cysteinyl-[cysteine desulfurase] + A + AMP + 2 H(+)</text>
        <dbReference type="Rhea" id="RHEA:43340"/>
        <dbReference type="Rhea" id="RHEA-COMP:12157"/>
        <dbReference type="Rhea" id="RHEA-COMP:12158"/>
        <dbReference type="Rhea" id="RHEA-COMP:12910"/>
        <dbReference type="Rhea" id="RHEA-COMP:19908"/>
        <dbReference type="ChEBI" id="CHEBI:13193"/>
        <dbReference type="ChEBI" id="CHEBI:15378"/>
        <dbReference type="ChEBI" id="CHEBI:17499"/>
        <dbReference type="ChEBI" id="CHEBI:29950"/>
        <dbReference type="ChEBI" id="CHEBI:61963"/>
        <dbReference type="ChEBI" id="CHEBI:90618"/>
        <dbReference type="ChEBI" id="CHEBI:232372"/>
        <dbReference type="ChEBI" id="CHEBI:456215"/>
    </reaction>
</comment>
<evidence type="ECO:0000256" key="5">
    <source>
        <dbReference type="ARBA" id="ARBA00022741"/>
    </source>
</evidence>
<dbReference type="InterPro" id="IPR003720">
    <property type="entry name" value="tRNA_STrfase"/>
</dbReference>
<evidence type="ECO:0000256" key="3">
    <source>
        <dbReference type="ARBA" id="ARBA00022555"/>
    </source>
</evidence>
<comment type="catalytic activity">
    <reaction evidence="9">
        <text>[ThiI sulfur-carrier protein]-S-sulfanyl-L-cysteine + a uridine in tRNA + 2 reduced [2Fe-2S]-[ferredoxin] + ATP + H(+) = [ThiI sulfur-carrier protein]-L-cysteine + a 4-thiouridine in tRNA + 2 oxidized [2Fe-2S]-[ferredoxin] + AMP + diphosphate</text>
        <dbReference type="Rhea" id="RHEA:24176"/>
        <dbReference type="Rhea" id="RHEA-COMP:10000"/>
        <dbReference type="Rhea" id="RHEA-COMP:10001"/>
        <dbReference type="Rhea" id="RHEA-COMP:13337"/>
        <dbReference type="Rhea" id="RHEA-COMP:13338"/>
        <dbReference type="Rhea" id="RHEA-COMP:13339"/>
        <dbReference type="Rhea" id="RHEA-COMP:13340"/>
        <dbReference type="ChEBI" id="CHEBI:15378"/>
        <dbReference type="ChEBI" id="CHEBI:29950"/>
        <dbReference type="ChEBI" id="CHEBI:30616"/>
        <dbReference type="ChEBI" id="CHEBI:33019"/>
        <dbReference type="ChEBI" id="CHEBI:33737"/>
        <dbReference type="ChEBI" id="CHEBI:33738"/>
        <dbReference type="ChEBI" id="CHEBI:61963"/>
        <dbReference type="ChEBI" id="CHEBI:65315"/>
        <dbReference type="ChEBI" id="CHEBI:136798"/>
        <dbReference type="ChEBI" id="CHEBI:456215"/>
        <dbReference type="EC" id="2.8.1.4"/>
    </reaction>
</comment>
<keyword evidence="8 9" id="KW-0784">Thiamine biosynthesis</keyword>
<dbReference type="Pfam" id="PF02926">
    <property type="entry name" value="THUMP"/>
    <property type="match status" value="1"/>
</dbReference>
<dbReference type="PANTHER" id="PTHR43209">
    <property type="entry name" value="TRNA SULFURTRANSFERASE"/>
    <property type="match status" value="1"/>
</dbReference>
<evidence type="ECO:0000256" key="7">
    <source>
        <dbReference type="ARBA" id="ARBA00022884"/>
    </source>
</evidence>
<evidence type="ECO:0000313" key="12">
    <source>
        <dbReference type="Proteomes" id="UP001597079"/>
    </source>
</evidence>
<dbReference type="RefSeq" id="WP_377945457.1">
    <property type="nucleotide sequence ID" value="NZ_JBHUCX010000092.1"/>
</dbReference>
<dbReference type="SMART" id="SM00981">
    <property type="entry name" value="THUMP"/>
    <property type="match status" value="1"/>
</dbReference>
<comment type="subcellular location">
    <subcellularLocation>
        <location evidence="1 9">Cytoplasm</location>
    </subcellularLocation>
</comment>
<accession>A0ABW4JQB1</accession>
<dbReference type="SUPFAM" id="SSF143437">
    <property type="entry name" value="THUMP domain-like"/>
    <property type="match status" value="1"/>
</dbReference>
<dbReference type="Gene3D" id="3.40.50.620">
    <property type="entry name" value="HUPs"/>
    <property type="match status" value="1"/>
</dbReference>
<dbReference type="SUPFAM" id="SSF52402">
    <property type="entry name" value="Adenine nucleotide alpha hydrolases-like"/>
    <property type="match status" value="1"/>
</dbReference>
<reference evidence="12" key="1">
    <citation type="journal article" date="2019" name="Int. J. Syst. Evol. Microbiol.">
        <title>The Global Catalogue of Microorganisms (GCM) 10K type strain sequencing project: providing services to taxonomists for standard genome sequencing and annotation.</title>
        <authorList>
            <consortium name="The Broad Institute Genomics Platform"/>
            <consortium name="The Broad Institute Genome Sequencing Center for Infectious Disease"/>
            <person name="Wu L."/>
            <person name="Ma J."/>
        </authorList>
    </citation>
    <scope>NUCLEOTIDE SEQUENCE [LARGE SCALE GENOMIC DNA]</scope>
    <source>
        <strain evidence="12">CGMCC 1.12286</strain>
    </source>
</reference>
<dbReference type="Pfam" id="PF22025">
    <property type="entry name" value="ThiI_fer"/>
    <property type="match status" value="1"/>
</dbReference>
<keyword evidence="6 9" id="KW-0067">ATP-binding</keyword>
<feature type="binding site" evidence="9">
    <location>
        <begin position="207"/>
        <end position="208"/>
    </location>
    <ligand>
        <name>ATP</name>
        <dbReference type="ChEBI" id="CHEBI:30616"/>
    </ligand>
</feature>
<comment type="pathway">
    <text evidence="9">Cofactor biosynthesis; thiamine diphosphate biosynthesis.</text>
</comment>
<evidence type="ECO:0000256" key="4">
    <source>
        <dbReference type="ARBA" id="ARBA00022679"/>
    </source>
</evidence>
<proteinExistence type="inferred from homology"/>
<feature type="binding site" evidence="9">
    <location>
        <begin position="182"/>
        <end position="183"/>
    </location>
    <ligand>
        <name>ATP</name>
        <dbReference type="ChEBI" id="CHEBI:30616"/>
    </ligand>
</feature>
<feature type="domain" description="THUMP" evidence="10">
    <location>
        <begin position="59"/>
        <end position="164"/>
    </location>
</feature>
<dbReference type="NCBIfam" id="TIGR00342">
    <property type="entry name" value="tRNA uracil 4-sulfurtransferase ThiI"/>
    <property type="match status" value="1"/>
</dbReference>
<comment type="similarity">
    <text evidence="9">Belongs to the ThiI family.</text>
</comment>
<dbReference type="CDD" id="cd01712">
    <property type="entry name" value="PPase_ThiI"/>
    <property type="match status" value="1"/>
</dbReference>
<keyword evidence="7 9" id="KW-0694">RNA-binding</keyword>
<dbReference type="InterPro" id="IPR049962">
    <property type="entry name" value="THUMP_ThiI"/>
</dbReference>
<dbReference type="InterPro" id="IPR004114">
    <property type="entry name" value="THUMP_dom"/>
</dbReference>